<dbReference type="SUPFAM" id="SSF57903">
    <property type="entry name" value="FYVE/PHD zinc finger"/>
    <property type="match status" value="1"/>
</dbReference>
<protein>
    <submittedName>
        <fullName evidence="3">Uncharacterized protein</fullName>
    </submittedName>
</protein>
<proteinExistence type="predicted"/>
<keyword evidence="2" id="KW-0732">Signal</keyword>
<name>A0A8S3SFS8_MYTED</name>
<evidence type="ECO:0000256" key="1">
    <source>
        <dbReference type="SAM" id="MobiDB-lite"/>
    </source>
</evidence>
<accession>A0A8S3SFS8</accession>
<dbReference type="InterPro" id="IPR013083">
    <property type="entry name" value="Znf_RING/FYVE/PHD"/>
</dbReference>
<feature type="region of interest" description="Disordered" evidence="1">
    <location>
        <begin position="142"/>
        <end position="168"/>
    </location>
</feature>
<feature type="chain" id="PRO_5035945158" evidence="2">
    <location>
        <begin position="17"/>
        <end position="226"/>
    </location>
</feature>
<dbReference type="Gene3D" id="3.30.40.10">
    <property type="entry name" value="Zinc/RING finger domain, C3HC4 (zinc finger)"/>
    <property type="match status" value="1"/>
</dbReference>
<dbReference type="AlphaFoldDB" id="A0A8S3SFS8"/>
<reference evidence="3" key="1">
    <citation type="submission" date="2021-03" db="EMBL/GenBank/DDBJ databases">
        <authorList>
            <person name="Bekaert M."/>
        </authorList>
    </citation>
    <scope>NUCLEOTIDE SEQUENCE</scope>
</reference>
<evidence type="ECO:0000256" key="2">
    <source>
        <dbReference type="SAM" id="SignalP"/>
    </source>
</evidence>
<dbReference type="InterPro" id="IPR011011">
    <property type="entry name" value="Znf_FYVE_PHD"/>
</dbReference>
<sequence length="226" mass="25826">MHTLWIICVTIGLVRYTHDTNQWQKHSPTYPSREYSLTLADIAELSNNKYTCLYVWANKNAKPNVINDTTYLRPLLLVLAGVEQNPGPRTPKYPCAICSKACKWGQKALACDDHWYHATCTGIDTLEYTDSNTLSSNQSYASASDSLMSSPGHPQAASSPKQNKQRFYHQNDSRVHSEYSLSIFRVLKTNVTTCKFYWNLQDQTSYLELKVGYLARFIVRRSSRIP</sequence>
<dbReference type="EMBL" id="CAJPWZ010001579">
    <property type="protein sequence ID" value="CAG2217879.1"/>
    <property type="molecule type" value="Genomic_DNA"/>
</dbReference>
<evidence type="ECO:0000313" key="3">
    <source>
        <dbReference type="EMBL" id="CAG2217879.1"/>
    </source>
</evidence>
<comment type="caution">
    <text evidence="3">The sequence shown here is derived from an EMBL/GenBank/DDBJ whole genome shotgun (WGS) entry which is preliminary data.</text>
</comment>
<keyword evidence="4" id="KW-1185">Reference proteome</keyword>
<feature type="signal peptide" evidence="2">
    <location>
        <begin position="1"/>
        <end position="16"/>
    </location>
</feature>
<evidence type="ECO:0000313" key="4">
    <source>
        <dbReference type="Proteomes" id="UP000683360"/>
    </source>
</evidence>
<organism evidence="3 4">
    <name type="scientific">Mytilus edulis</name>
    <name type="common">Blue mussel</name>
    <dbReference type="NCBI Taxonomy" id="6550"/>
    <lineage>
        <taxon>Eukaryota</taxon>
        <taxon>Metazoa</taxon>
        <taxon>Spiralia</taxon>
        <taxon>Lophotrochozoa</taxon>
        <taxon>Mollusca</taxon>
        <taxon>Bivalvia</taxon>
        <taxon>Autobranchia</taxon>
        <taxon>Pteriomorphia</taxon>
        <taxon>Mytilida</taxon>
        <taxon>Mytiloidea</taxon>
        <taxon>Mytilidae</taxon>
        <taxon>Mytilinae</taxon>
        <taxon>Mytilus</taxon>
    </lineage>
</organism>
<dbReference type="Proteomes" id="UP000683360">
    <property type="component" value="Unassembled WGS sequence"/>
</dbReference>
<gene>
    <name evidence="3" type="ORF">MEDL_31542</name>
</gene>